<accession>E6V9S3</accession>
<evidence type="ECO:0000313" key="1">
    <source>
        <dbReference type="EMBL" id="ADU36211.1"/>
    </source>
</evidence>
<name>E6V9S3_VARPE</name>
<dbReference type="HOGENOM" id="CLU_117975_0_0_4"/>
<protein>
    <submittedName>
        <fullName evidence="1">Uncharacterized protein</fullName>
    </submittedName>
</protein>
<dbReference type="STRING" id="595537.Varpa_2003"/>
<sequence>MADARKSTTALVLEAVQDLHAQEQIVTRETLAELTGLKLSVIDDRVGTLADDGAILRVQRGVYVPAPQHPPARPMSKTVMPNGMVKIEIGDDVLTLTPREDRSLANLMAGAAAQAAAIEAGRNSAILAAELGEEVKRLRRQVNALEVRVNPGQGQLFAAIVQTSKEAANGTSYAPLCAPEAKSR</sequence>
<evidence type="ECO:0000313" key="2">
    <source>
        <dbReference type="Proteomes" id="UP000008917"/>
    </source>
</evidence>
<proteinExistence type="predicted"/>
<dbReference type="KEGG" id="vpe:Varpa_2003"/>
<dbReference type="Proteomes" id="UP000008917">
    <property type="component" value="Chromosome"/>
</dbReference>
<reference evidence="1 2" key="2">
    <citation type="journal article" date="2013" name="Genome Announc.">
        <title>Genome of the Root-Associated Plant Growth-Promoting Bacterium Variovorax paradoxus Strain EPS.</title>
        <authorList>
            <person name="Han J.I."/>
            <person name="Spain J.C."/>
            <person name="Leadbetter J.R."/>
            <person name="Ovchinnikova G."/>
            <person name="Goodwin L.A."/>
            <person name="Han C.S."/>
            <person name="Woyke T."/>
            <person name="Davenport K.W."/>
            <person name="Orwin P.M."/>
        </authorList>
    </citation>
    <scope>NUCLEOTIDE SEQUENCE [LARGE SCALE GENOMIC DNA]</scope>
    <source>
        <strain evidence="1 2">EPS</strain>
    </source>
</reference>
<reference evidence="2" key="1">
    <citation type="submission" date="2010-12" db="EMBL/GenBank/DDBJ databases">
        <title>Complete sequence of Variovorax paradoxus EPS.</title>
        <authorList>
            <consortium name="US DOE Joint Genome Institute"/>
            <person name="Lucas S."/>
            <person name="Copeland A."/>
            <person name="Lapidus A."/>
            <person name="Cheng J.-F."/>
            <person name="Goodwin L."/>
            <person name="Pitluck S."/>
            <person name="Teshima H."/>
            <person name="Detter J.C."/>
            <person name="Han C."/>
            <person name="Tapia R."/>
            <person name="Land M."/>
            <person name="Hauser L."/>
            <person name="Kyrpides N."/>
            <person name="Ivanova N."/>
            <person name="Ovchinnikova G."/>
            <person name="Orwin P."/>
            <person name="Han J.-I.G."/>
            <person name="Woyke T."/>
        </authorList>
    </citation>
    <scope>NUCLEOTIDE SEQUENCE [LARGE SCALE GENOMIC DNA]</scope>
    <source>
        <strain evidence="2">EPS</strain>
    </source>
</reference>
<organism evidence="1 2">
    <name type="scientific">Variovorax paradoxus (strain EPS)</name>
    <dbReference type="NCBI Taxonomy" id="595537"/>
    <lineage>
        <taxon>Bacteria</taxon>
        <taxon>Pseudomonadati</taxon>
        <taxon>Pseudomonadota</taxon>
        <taxon>Betaproteobacteria</taxon>
        <taxon>Burkholderiales</taxon>
        <taxon>Comamonadaceae</taxon>
        <taxon>Variovorax</taxon>
    </lineage>
</organism>
<dbReference type="eggNOG" id="ENOG5033XVR">
    <property type="taxonomic scope" value="Bacteria"/>
</dbReference>
<dbReference type="RefSeq" id="WP_013540449.1">
    <property type="nucleotide sequence ID" value="NC_014931.1"/>
</dbReference>
<dbReference type="AlphaFoldDB" id="E6V9S3"/>
<dbReference type="EMBL" id="CP002417">
    <property type="protein sequence ID" value="ADU36211.1"/>
    <property type="molecule type" value="Genomic_DNA"/>
</dbReference>
<gene>
    <name evidence="1" type="ordered locus">Varpa_2003</name>
</gene>